<dbReference type="Proteomes" id="UP000193657">
    <property type="component" value="Unassembled WGS sequence"/>
</dbReference>
<evidence type="ECO:0000313" key="2">
    <source>
        <dbReference type="Proteomes" id="UP000193657"/>
    </source>
</evidence>
<dbReference type="EMBL" id="NCUA01000007">
    <property type="protein sequence ID" value="ORO32886.1"/>
    <property type="molecule type" value="Genomic_DNA"/>
</dbReference>
<proteinExistence type="predicted"/>
<dbReference type="RefSeq" id="WP_001016297.1">
    <property type="nucleotide sequence ID" value="NZ_NCUA01000007.1"/>
</dbReference>
<name>A0AAX0N4M0_STROR</name>
<reference evidence="1 2" key="1">
    <citation type="journal article" date="2016" name="Eur. J. Clin. Microbiol. Infect. Dis.">
        <title>Whole genome sequencing as a tool for phylogenetic analysis of clinical strains of Mitis group streptococci.</title>
        <authorList>
            <person name="Rasmussen L.H."/>
            <person name="Dargis R."/>
            <person name="Hojholt K."/>
            <person name="Christensen J.J."/>
            <person name="Skovgaard O."/>
            <person name="Justesen U.S."/>
            <person name="Rosenvinge F.S."/>
            <person name="Moser C."/>
            <person name="Lukjancenko O."/>
            <person name="Rasmussen S."/>
            <person name="Nielsen X.C."/>
        </authorList>
    </citation>
    <scope>NUCLEOTIDE SEQUENCE [LARGE SCALE GENOMIC DNA]</scope>
    <source>
        <strain evidence="1 2">RH_49702_11</strain>
    </source>
</reference>
<protein>
    <submittedName>
        <fullName evidence="1">Uncharacterized protein</fullName>
    </submittedName>
</protein>
<gene>
    <name evidence="1" type="ORF">B7731_07455</name>
</gene>
<sequence>MNHNLSAKLGLFSFVEANNVIILKPSELKDAKIPSNHHLYMIIGITRTLISGCKYTDSPNPDLLVEVETNSGDKIELTIEIPEVIRSLEVSSDKRKLYINDEEFLISDLLFKVNRQVLGEILYIGQAKGNKESRNTGKRLINHETLQKILADIIDSKLDFDIRLISFSVKEDLMWTNLTTESTSNAELSDIYDISSHSFQIKIQESDFINLVEAKLINYFKPAYNDRFTQGKVPSNKHTSYRQYLILFNDMSINLYKLSKFVFKKNGQFFFPQKDIIKYAINETEYIDLIDRYIV</sequence>
<organism evidence="1 2">
    <name type="scientific">Streptococcus oralis subsp. tigurinus</name>
    <dbReference type="NCBI Taxonomy" id="1077464"/>
    <lineage>
        <taxon>Bacteria</taxon>
        <taxon>Bacillati</taxon>
        <taxon>Bacillota</taxon>
        <taxon>Bacilli</taxon>
        <taxon>Lactobacillales</taxon>
        <taxon>Streptococcaceae</taxon>
        <taxon>Streptococcus</taxon>
    </lineage>
</organism>
<comment type="caution">
    <text evidence="1">The sequence shown here is derived from an EMBL/GenBank/DDBJ whole genome shotgun (WGS) entry which is preliminary data.</text>
</comment>
<evidence type="ECO:0000313" key="1">
    <source>
        <dbReference type="EMBL" id="ORO32886.1"/>
    </source>
</evidence>
<dbReference type="AlphaFoldDB" id="A0AAX0N4M0"/>
<accession>A0AAX0N4M0</accession>